<dbReference type="GO" id="GO:0005509">
    <property type="term" value="F:calcium ion binding"/>
    <property type="evidence" value="ECO:0007669"/>
    <property type="project" value="InterPro"/>
</dbReference>
<dbReference type="AlphaFoldDB" id="A0A7S3FU32"/>
<protein>
    <recommendedName>
        <fullName evidence="2">EF-hand domain-containing protein</fullName>
    </recommendedName>
</protein>
<feature type="domain" description="EF-hand" evidence="2">
    <location>
        <begin position="1"/>
        <end position="28"/>
    </location>
</feature>
<gene>
    <name evidence="3" type="ORF">SRAS04492_LOCUS3525</name>
</gene>
<dbReference type="InterPro" id="IPR011992">
    <property type="entry name" value="EF-hand-dom_pair"/>
</dbReference>
<dbReference type="Pfam" id="PF00036">
    <property type="entry name" value="EF-hand_1"/>
    <property type="match status" value="1"/>
</dbReference>
<dbReference type="InterPro" id="IPR002048">
    <property type="entry name" value="EF_hand_dom"/>
</dbReference>
<organism evidence="3">
    <name type="scientific">Strombidium rassoulzadegani</name>
    <dbReference type="NCBI Taxonomy" id="1082188"/>
    <lineage>
        <taxon>Eukaryota</taxon>
        <taxon>Sar</taxon>
        <taxon>Alveolata</taxon>
        <taxon>Ciliophora</taxon>
        <taxon>Intramacronucleata</taxon>
        <taxon>Spirotrichea</taxon>
        <taxon>Oligotrichia</taxon>
        <taxon>Strombidiidae</taxon>
        <taxon>Strombidium</taxon>
    </lineage>
</organism>
<dbReference type="EMBL" id="HBIA01006881">
    <property type="protein sequence ID" value="CAE0231727.1"/>
    <property type="molecule type" value="Transcribed_RNA"/>
</dbReference>
<proteinExistence type="predicted"/>
<dbReference type="SMART" id="SM00054">
    <property type="entry name" value="EFh"/>
    <property type="match status" value="2"/>
</dbReference>
<feature type="domain" description="EF-hand" evidence="2">
    <location>
        <begin position="68"/>
        <end position="101"/>
    </location>
</feature>
<evidence type="ECO:0000259" key="2">
    <source>
        <dbReference type="PROSITE" id="PS50222"/>
    </source>
</evidence>
<accession>A0A7S3FU32</accession>
<reference evidence="3" key="1">
    <citation type="submission" date="2021-01" db="EMBL/GenBank/DDBJ databases">
        <authorList>
            <person name="Corre E."/>
            <person name="Pelletier E."/>
            <person name="Niang G."/>
            <person name="Scheremetjew M."/>
            <person name="Finn R."/>
            <person name="Kale V."/>
            <person name="Holt S."/>
            <person name="Cochrane G."/>
            <person name="Meng A."/>
            <person name="Brown T."/>
            <person name="Cohen L."/>
        </authorList>
    </citation>
    <scope>NUCLEOTIDE SEQUENCE</scope>
    <source>
        <strain evidence="3">Ras09</strain>
    </source>
</reference>
<name>A0A7S3FU32_9SPIT</name>
<dbReference type="PROSITE" id="PS50222">
    <property type="entry name" value="EF_HAND_2"/>
    <property type="match status" value="2"/>
</dbReference>
<sequence>MIAEADAENTGRITYAQFKRVIAEQKKNQSLSNEEDTLDAFVSMGGQPDGEGFIDAQKLIRIIKDEFEMTIDIEKLIADIDEDGSGEIEYDEFRNLLSSSD</sequence>
<dbReference type="InterPro" id="IPR018247">
    <property type="entry name" value="EF_Hand_1_Ca_BS"/>
</dbReference>
<evidence type="ECO:0000313" key="3">
    <source>
        <dbReference type="EMBL" id="CAE0231727.1"/>
    </source>
</evidence>
<dbReference type="PROSITE" id="PS00018">
    <property type="entry name" value="EF_HAND_1"/>
    <property type="match status" value="1"/>
</dbReference>
<evidence type="ECO:0000256" key="1">
    <source>
        <dbReference type="ARBA" id="ARBA00022837"/>
    </source>
</evidence>
<dbReference type="Gene3D" id="1.10.238.10">
    <property type="entry name" value="EF-hand"/>
    <property type="match status" value="1"/>
</dbReference>
<dbReference type="SUPFAM" id="SSF47473">
    <property type="entry name" value="EF-hand"/>
    <property type="match status" value="1"/>
</dbReference>
<keyword evidence="1" id="KW-0106">Calcium</keyword>